<evidence type="ECO:0000313" key="2">
    <source>
        <dbReference type="EMBL" id="KAK8121321.1"/>
    </source>
</evidence>
<sequence length="87" mass="9427">MIDPFTRGKGGSHYGWYDSKVDDSVSQQTAHVAPVYPTWQSGSRVVSIVGQDAEMDRRGGQDIEMPSVYGAGHPAKLQEGECSSARL</sequence>
<name>A0AAW0R276_9PEZI</name>
<keyword evidence="3" id="KW-1185">Reference proteome</keyword>
<dbReference type="EMBL" id="JAQQWP010000004">
    <property type="protein sequence ID" value="KAK8121321.1"/>
    <property type="molecule type" value="Genomic_DNA"/>
</dbReference>
<evidence type="ECO:0000256" key="1">
    <source>
        <dbReference type="SAM" id="MobiDB-lite"/>
    </source>
</evidence>
<feature type="region of interest" description="Disordered" evidence="1">
    <location>
        <begin position="57"/>
        <end position="87"/>
    </location>
</feature>
<organism evidence="2 3">
    <name type="scientific">Apiospora kogelbergensis</name>
    <dbReference type="NCBI Taxonomy" id="1337665"/>
    <lineage>
        <taxon>Eukaryota</taxon>
        <taxon>Fungi</taxon>
        <taxon>Dikarya</taxon>
        <taxon>Ascomycota</taxon>
        <taxon>Pezizomycotina</taxon>
        <taxon>Sordariomycetes</taxon>
        <taxon>Xylariomycetidae</taxon>
        <taxon>Amphisphaeriales</taxon>
        <taxon>Apiosporaceae</taxon>
        <taxon>Apiospora</taxon>
    </lineage>
</organism>
<dbReference type="Proteomes" id="UP001392437">
    <property type="component" value="Unassembled WGS sequence"/>
</dbReference>
<gene>
    <name evidence="2" type="ORF">PG999_005441</name>
</gene>
<protein>
    <submittedName>
        <fullName evidence="2">Uncharacterized protein</fullName>
    </submittedName>
</protein>
<proteinExistence type="predicted"/>
<dbReference type="AlphaFoldDB" id="A0AAW0R276"/>
<comment type="caution">
    <text evidence="2">The sequence shown here is derived from an EMBL/GenBank/DDBJ whole genome shotgun (WGS) entry which is preliminary data.</text>
</comment>
<reference evidence="2 3" key="1">
    <citation type="submission" date="2023-01" db="EMBL/GenBank/DDBJ databases">
        <title>Analysis of 21 Apiospora genomes using comparative genomics revels a genus with tremendous synthesis potential of carbohydrate active enzymes and secondary metabolites.</title>
        <authorList>
            <person name="Sorensen T."/>
        </authorList>
    </citation>
    <scope>NUCLEOTIDE SEQUENCE [LARGE SCALE GENOMIC DNA]</scope>
    <source>
        <strain evidence="2 3">CBS 117206</strain>
    </source>
</reference>
<accession>A0AAW0R276</accession>
<evidence type="ECO:0000313" key="3">
    <source>
        <dbReference type="Proteomes" id="UP001392437"/>
    </source>
</evidence>